<evidence type="ECO:0000313" key="2">
    <source>
        <dbReference type="EMBL" id="MDV7010813.1"/>
    </source>
</evidence>
<dbReference type="Pfam" id="PF25673">
    <property type="entry name" value="Terminase_7"/>
    <property type="match status" value="1"/>
</dbReference>
<name>A0AAE4UCH5_MYCIT</name>
<dbReference type="AlphaFoldDB" id="A0AAE4UCH5"/>
<dbReference type="EMBL" id="JAWLLD010000001">
    <property type="protein sequence ID" value="MDV7010813.1"/>
    <property type="molecule type" value="Genomic_DNA"/>
</dbReference>
<feature type="compositionally biased region" description="Basic and acidic residues" evidence="1">
    <location>
        <begin position="9"/>
        <end position="21"/>
    </location>
</feature>
<protein>
    <recommendedName>
        <fullName evidence="4">Terminase small subunit</fullName>
    </recommendedName>
</protein>
<reference evidence="2" key="1">
    <citation type="submission" date="2023-10" db="EMBL/GenBank/DDBJ databases">
        <title>Characterization and genome sequence of Mycobacterium intracellulare ABSURDO, a novel pathogenic isolate with three colony morphotypes that vary in growth and acid-fastness.</title>
        <authorList>
            <person name="Jude B.A."/>
            <person name="Robinson R.T."/>
        </authorList>
    </citation>
    <scope>NUCLEOTIDE SEQUENCE</scope>
    <source>
        <strain evidence="2">ABSURDO Component B</strain>
    </source>
</reference>
<evidence type="ECO:0008006" key="4">
    <source>
        <dbReference type="Google" id="ProtNLM"/>
    </source>
</evidence>
<comment type="caution">
    <text evidence="2">The sequence shown here is derived from an EMBL/GenBank/DDBJ whole genome shotgun (WGS) entry which is preliminary data.</text>
</comment>
<dbReference type="RefSeq" id="WP_317727122.1">
    <property type="nucleotide sequence ID" value="NZ_JAWLLC010000002.1"/>
</dbReference>
<accession>A0AAE4UCH5</accession>
<dbReference type="InterPro" id="IPR057972">
    <property type="entry name" value="Terminase_7"/>
</dbReference>
<proteinExistence type="predicted"/>
<gene>
    <name evidence="2" type="ORF">R4F53_00630</name>
</gene>
<dbReference type="Proteomes" id="UP001187143">
    <property type="component" value="Unassembled WGS sequence"/>
</dbReference>
<sequence length="139" mass="15730">MPGPVPQRSDQKVRRNTDGGEIDKITAIGPVEIPDLNIPDAHPFVTELYESMKKSAQKKYYEPTDWAYAKTTLHFLNKLLWSPKPSAQMLASVNQMLTSLLLTEGERRRVRIEVERNPIGGENSVVQVADLFRQRLAQG</sequence>
<evidence type="ECO:0000313" key="3">
    <source>
        <dbReference type="Proteomes" id="UP001187143"/>
    </source>
</evidence>
<organism evidence="2 3">
    <name type="scientific">Mycobacterium intracellulare</name>
    <dbReference type="NCBI Taxonomy" id="1767"/>
    <lineage>
        <taxon>Bacteria</taxon>
        <taxon>Bacillati</taxon>
        <taxon>Actinomycetota</taxon>
        <taxon>Actinomycetes</taxon>
        <taxon>Mycobacteriales</taxon>
        <taxon>Mycobacteriaceae</taxon>
        <taxon>Mycobacterium</taxon>
        <taxon>Mycobacterium avium complex (MAC)</taxon>
    </lineage>
</organism>
<evidence type="ECO:0000256" key="1">
    <source>
        <dbReference type="SAM" id="MobiDB-lite"/>
    </source>
</evidence>
<feature type="region of interest" description="Disordered" evidence="1">
    <location>
        <begin position="1"/>
        <end position="21"/>
    </location>
</feature>